<dbReference type="SUPFAM" id="SSF81383">
    <property type="entry name" value="F-box domain"/>
    <property type="match status" value="1"/>
</dbReference>
<dbReference type="SMART" id="SM00256">
    <property type="entry name" value="FBOX"/>
    <property type="match status" value="1"/>
</dbReference>
<evidence type="ECO:0000313" key="2">
    <source>
        <dbReference type="EMBL" id="KAI5311225.1"/>
    </source>
</evidence>
<reference evidence="2 3" key="1">
    <citation type="journal article" date="2022" name="G3 (Bethesda)">
        <title>Whole-genome sequence and methylome profiling of the almond [Prunus dulcis (Mill.) D.A. Webb] cultivar 'Nonpareil'.</title>
        <authorList>
            <person name="D'Amico-Willman K.M."/>
            <person name="Ouma W.Z."/>
            <person name="Meulia T."/>
            <person name="Sideli G.M."/>
            <person name="Gradziel T.M."/>
            <person name="Fresnedo-Ramirez J."/>
        </authorList>
    </citation>
    <scope>NUCLEOTIDE SEQUENCE [LARGE SCALE GENOMIC DNA]</scope>
    <source>
        <strain evidence="2">Clone GOH B32 T37-40</strain>
    </source>
</reference>
<dbReference type="PROSITE" id="PS50181">
    <property type="entry name" value="FBOX"/>
    <property type="match status" value="1"/>
</dbReference>
<proteinExistence type="predicted"/>
<keyword evidence="3" id="KW-1185">Reference proteome</keyword>
<name>A0AAD4UQ14_PRUDU</name>
<dbReference type="AlphaFoldDB" id="A0AAD4UQ14"/>
<dbReference type="InterPro" id="IPR036047">
    <property type="entry name" value="F-box-like_dom_sf"/>
</dbReference>
<dbReference type="PANTHER" id="PTHR31672">
    <property type="entry name" value="BNACNNG10540D PROTEIN"/>
    <property type="match status" value="1"/>
</dbReference>
<sequence length="461" mass="53064">METISVGKVPEATKPKKRIRCTEAMTRPKKRTRCTAAMTRRKKRIRWTEAVPSDNRVNVPEDIIHDILLLLPIRSLLTCTAVCKSWRSLIQSSAFIHTRLNRTIIQSKKQNDDGQLLLINYYSDREKARIFSLHWDSSPSFSEYSKLINPFVTAYNQIKEGHKKKYCCEEVVGTCNGLVCLHGYTSTLIWNPCIRKFVILPPPSVVNLMEVKVTWNPNKYKSSYAFGYDSLTNDYKVLRSVSSYLGFRRAVEIWSLSSGSWKRLSDDVVPAKFSLGEFTQRHAAFLNGVLHWIHGDEENRFIVSFDLSTELFGKILMPKAAVRRSKKSYATHLVYVRKEVSDLSRYRDSLAFFERRHKNMDCVRVHMWVMKEYGVAGSWAKLFTISPQEVVVGPLGFRKSGQVVLALHRGGRDGQFCRSMDPNTKQFEDFRVEGSCTKSYLFMDSFVESIVLLDQPNAISY</sequence>
<feature type="domain" description="F-box" evidence="1">
    <location>
        <begin position="53"/>
        <end position="99"/>
    </location>
</feature>
<dbReference type="NCBIfam" id="TIGR01640">
    <property type="entry name" value="F_box_assoc_1"/>
    <property type="match status" value="1"/>
</dbReference>
<dbReference type="Pfam" id="PF00646">
    <property type="entry name" value="F-box"/>
    <property type="match status" value="1"/>
</dbReference>
<accession>A0AAD4UQ14</accession>
<evidence type="ECO:0000313" key="3">
    <source>
        <dbReference type="Proteomes" id="UP001054821"/>
    </source>
</evidence>
<dbReference type="InterPro" id="IPR017451">
    <property type="entry name" value="F-box-assoc_interact_dom"/>
</dbReference>
<evidence type="ECO:0000259" key="1">
    <source>
        <dbReference type="PROSITE" id="PS50181"/>
    </source>
</evidence>
<dbReference type="Gene3D" id="1.20.1280.50">
    <property type="match status" value="1"/>
</dbReference>
<dbReference type="EMBL" id="JAJFAZ020000064">
    <property type="protein sequence ID" value="KAI5311225.1"/>
    <property type="molecule type" value="Genomic_DNA"/>
</dbReference>
<dbReference type="InterPro" id="IPR001810">
    <property type="entry name" value="F-box_dom"/>
</dbReference>
<protein>
    <recommendedName>
        <fullName evidence="1">F-box domain-containing protein</fullName>
    </recommendedName>
</protein>
<dbReference type="Proteomes" id="UP001054821">
    <property type="component" value="Unassembled WGS sequence"/>
</dbReference>
<dbReference type="PANTHER" id="PTHR31672:SF10">
    <property type="entry name" value="F-BOX DOMAIN-CONTAINING PROTEIN"/>
    <property type="match status" value="1"/>
</dbReference>
<dbReference type="InterPro" id="IPR006527">
    <property type="entry name" value="F-box-assoc_dom_typ1"/>
</dbReference>
<dbReference type="Pfam" id="PF07734">
    <property type="entry name" value="FBA_1"/>
    <property type="match status" value="1"/>
</dbReference>
<comment type="caution">
    <text evidence="2">The sequence shown here is derived from an EMBL/GenBank/DDBJ whole genome shotgun (WGS) entry which is preliminary data.</text>
</comment>
<dbReference type="InterPro" id="IPR050796">
    <property type="entry name" value="SCF_F-box_component"/>
</dbReference>
<gene>
    <name evidence="2" type="ORF">L3X38_000029</name>
</gene>
<organism evidence="2 3">
    <name type="scientific">Prunus dulcis</name>
    <name type="common">Almond</name>
    <name type="synonym">Amygdalus dulcis</name>
    <dbReference type="NCBI Taxonomy" id="3755"/>
    <lineage>
        <taxon>Eukaryota</taxon>
        <taxon>Viridiplantae</taxon>
        <taxon>Streptophyta</taxon>
        <taxon>Embryophyta</taxon>
        <taxon>Tracheophyta</taxon>
        <taxon>Spermatophyta</taxon>
        <taxon>Magnoliopsida</taxon>
        <taxon>eudicotyledons</taxon>
        <taxon>Gunneridae</taxon>
        <taxon>Pentapetalae</taxon>
        <taxon>rosids</taxon>
        <taxon>fabids</taxon>
        <taxon>Rosales</taxon>
        <taxon>Rosaceae</taxon>
        <taxon>Amygdaloideae</taxon>
        <taxon>Amygdaleae</taxon>
        <taxon>Prunus</taxon>
    </lineage>
</organism>